<protein>
    <submittedName>
        <fullName evidence="1">Uncharacterized protein</fullName>
    </submittedName>
</protein>
<keyword evidence="2" id="KW-1185">Reference proteome</keyword>
<dbReference type="AlphaFoldDB" id="A0AAV1LDD1"/>
<reference evidence="1 2" key="1">
    <citation type="submission" date="2023-11" db="EMBL/GenBank/DDBJ databases">
        <authorList>
            <person name="Hedman E."/>
            <person name="Englund M."/>
            <person name="Stromberg M."/>
            <person name="Nyberg Akerstrom W."/>
            <person name="Nylinder S."/>
            <person name="Jareborg N."/>
            <person name="Kallberg Y."/>
            <person name="Kronander E."/>
        </authorList>
    </citation>
    <scope>NUCLEOTIDE SEQUENCE [LARGE SCALE GENOMIC DNA]</scope>
</reference>
<sequence>MHNQIYSYGTRFSGVGTINVASTEAYVVTKGKNHSNIDADIHKVIPNKYEEIAEDARKKLSGYKRYDVRQRPHSARDNGLESLVLAINTGAKLNSPEIGRSNFMQKLENLLVDFLKDDRVNTFFRSRTDTYNVKPEIVHFRSGKPSLMVEVNFEHILRALRDALNSKKVKQYADKWAQKAALVYRAIKHELHKENRPKEYL</sequence>
<gene>
    <name evidence="1" type="ORF">PARMNEM_LOCUS12334</name>
</gene>
<proteinExistence type="predicted"/>
<evidence type="ECO:0000313" key="2">
    <source>
        <dbReference type="Proteomes" id="UP001314205"/>
    </source>
</evidence>
<comment type="caution">
    <text evidence="1">The sequence shown here is derived from an EMBL/GenBank/DDBJ whole genome shotgun (WGS) entry which is preliminary data.</text>
</comment>
<dbReference type="EMBL" id="CAVLGL010000087">
    <property type="protein sequence ID" value="CAK1592354.1"/>
    <property type="molecule type" value="Genomic_DNA"/>
</dbReference>
<dbReference type="Proteomes" id="UP001314205">
    <property type="component" value="Unassembled WGS sequence"/>
</dbReference>
<organism evidence="1 2">
    <name type="scientific">Parnassius mnemosyne</name>
    <name type="common">clouded apollo</name>
    <dbReference type="NCBI Taxonomy" id="213953"/>
    <lineage>
        <taxon>Eukaryota</taxon>
        <taxon>Metazoa</taxon>
        <taxon>Ecdysozoa</taxon>
        <taxon>Arthropoda</taxon>
        <taxon>Hexapoda</taxon>
        <taxon>Insecta</taxon>
        <taxon>Pterygota</taxon>
        <taxon>Neoptera</taxon>
        <taxon>Endopterygota</taxon>
        <taxon>Lepidoptera</taxon>
        <taxon>Glossata</taxon>
        <taxon>Ditrysia</taxon>
        <taxon>Papilionoidea</taxon>
        <taxon>Papilionidae</taxon>
        <taxon>Parnassiinae</taxon>
        <taxon>Parnassini</taxon>
        <taxon>Parnassius</taxon>
        <taxon>Driopa</taxon>
    </lineage>
</organism>
<name>A0AAV1LDD1_9NEOP</name>
<accession>A0AAV1LDD1</accession>
<evidence type="ECO:0000313" key="1">
    <source>
        <dbReference type="EMBL" id="CAK1592354.1"/>
    </source>
</evidence>